<accession>A0A2K1Q0W8</accession>
<evidence type="ECO:0000313" key="3">
    <source>
        <dbReference type="EMBL" id="PNS08689.1"/>
    </source>
</evidence>
<feature type="compositionally biased region" description="Polar residues" evidence="1">
    <location>
        <begin position="1"/>
        <end position="18"/>
    </location>
</feature>
<protein>
    <submittedName>
        <fullName evidence="3">RNA polymerase sigma factor</fullName>
    </submittedName>
</protein>
<dbReference type="Pfam" id="PF07638">
    <property type="entry name" value="Sigma70_ECF"/>
    <property type="match status" value="1"/>
</dbReference>
<dbReference type="InterPro" id="IPR013324">
    <property type="entry name" value="RNA_pol_sigma_r3/r4-like"/>
</dbReference>
<evidence type="ECO:0000256" key="1">
    <source>
        <dbReference type="SAM" id="MobiDB-lite"/>
    </source>
</evidence>
<dbReference type="Proteomes" id="UP000236220">
    <property type="component" value="Unassembled WGS sequence"/>
</dbReference>
<dbReference type="EMBL" id="NPZB01000001">
    <property type="protein sequence ID" value="PNS08689.1"/>
    <property type="molecule type" value="Genomic_DNA"/>
</dbReference>
<gene>
    <name evidence="3" type="ORF">Lysil_0318</name>
</gene>
<dbReference type="NCBIfam" id="TIGR02999">
    <property type="entry name" value="Sig-70_X6"/>
    <property type="match status" value="1"/>
</dbReference>
<organism evidence="3 4">
    <name type="scientific">Solilutibacter silvestris</name>
    <dbReference type="NCBI Taxonomy" id="1645665"/>
    <lineage>
        <taxon>Bacteria</taxon>
        <taxon>Pseudomonadati</taxon>
        <taxon>Pseudomonadota</taxon>
        <taxon>Gammaproteobacteria</taxon>
        <taxon>Lysobacterales</taxon>
        <taxon>Lysobacteraceae</taxon>
        <taxon>Solilutibacter</taxon>
    </lineage>
</organism>
<sequence>MDNSPLSSNNGFRWQNPTPGLPAPVPGRRIEGMTQSEPPAGFREGLLAGGGSGWPEVYAAAYEDLKRAAHLQLRRSARAFDTTALVNETFLKLSSSGSLKPEDRRQLLALSARAMRNVLVDEVRRLHAGKRDGGEQITLVTQMGGPDPAFDVLEVDELLGTLADADPRAAAVVELRCFGGYNEDEIADLLEVTSRTVQRDWRKARAFLVAQLGQG</sequence>
<dbReference type="InterPro" id="IPR053812">
    <property type="entry name" value="HTH_Sigma70_ECF-like"/>
</dbReference>
<feature type="domain" description="RNA polymerase sigma-70 ECF-like HTH" evidence="2">
    <location>
        <begin position="57"/>
        <end position="212"/>
    </location>
</feature>
<dbReference type="InterPro" id="IPR036388">
    <property type="entry name" value="WH-like_DNA-bd_sf"/>
</dbReference>
<dbReference type="Gene3D" id="1.10.10.10">
    <property type="entry name" value="Winged helix-like DNA-binding domain superfamily/Winged helix DNA-binding domain"/>
    <property type="match status" value="1"/>
</dbReference>
<evidence type="ECO:0000259" key="2">
    <source>
        <dbReference type="Pfam" id="PF07638"/>
    </source>
</evidence>
<keyword evidence="4" id="KW-1185">Reference proteome</keyword>
<reference evidence="3 4" key="1">
    <citation type="submission" date="2017-08" db="EMBL/GenBank/DDBJ databases">
        <title>Lysobacter sylvestris genome.</title>
        <authorList>
            <person name="Zhang D.-C."/>
            <person name="Albuquerque L."/>
            <person name="Franca L."/>
            <person name="Froufe H.J.C."/>
            <person name="Barroso C."/>
            <person name="Egas C."/>
            <person name="Da Costa M."/>
            <person name="Margesin R."/>
        </authorList>
    </citation>
    <scope>NUCLEOTIDE SEQUENCE [LARGE SCALE GENOMIC DNA]</scope>
    <source>
        <strain evidence="3 4">AM20-91</strain>
    </source>
</reference>
<dbReference type="SUPFAM" id="SSF88659">
    <property type="entry name" value="Sigma3 and sigma4 domains of RNA polymerase sigma factors"/>
    <property type="match status" value="1"/>
</dbReference>
<name>A0A2K1Q0W8_9GAMM</name>
<evidence type="ECO:0000313" key="4">
    <source>
        <dbReference type="Proteomes" id="UP000236220"/>
    </source>
</evidence>
<feature type="region of interest" description="Disordered" evidence="1">
    <location>
        <begin position="1"/>
        <end position="39"/>
    </location>
</feature>
<dbReference type="InterPro" id="IPR011517">
    <property type="entry name" value="RNA_pol_sigma70_ECF-like"/>
</dbReference>
<proteinExistence type="predicted"/>
<dbReference type="AlphaFoldDB" id="A0A2K1Q0W8"/>
<comment type="caution">
    <text evidence="3">The sequence shown here is derived from an EMBL/GenBank/DDBJ whole genome shotgun (WGS) entry which is preliminary data.</text>
</comment>